<evidence type="ECO:0000313" key="4">
    <source>
        <dbReference type="Proteomes" id="UP000298653"/>
    </source>
</evidence>
<dbReference type="AlphaFoldDB" id="A0A4P8IDG1"/>
<evidence type="ECO:0000256" key="1">
    <source>
        <dbReference type="ARBA" id="ARBA00022801"/>
    </source>
</evidence>
<dbReference type="PANTHER" id="PTHR43798">
    <property type="entry name" value="MONOACYLGLYCEROL LIPASE"/>
    <property type="match status" value="1"/>
</dbReference>
<keyword evidence="3" id="KW-0575">Peroxidase</keyword>
<proteinExistence type="predicted"/>
<name>A0A4P8IDG1_9FIRM</name>
<accession>A0A4P8IDG1</accession>
<dbReference type="EMBL" id="CP040058">
    <property type="protein sequence ID" value="QCP34627.1"/>
    <property type="molecule type" value="Genomic_DNA"/>
</dbReference>
<keyword evidence="1" id="KW-0378">Hydrolase</keyword>
<dbReference type="PRINTS" id="PR00111">
    <property type="entry name" value="ABHYDROLASE"/>
</dbReference>
<dbReference type="GO" id="GO:0016691">
    <property type="term" value="F:chloride peroxidase activity"/>
    <property type="evidence" value="ECO:0007669"/>
    <property type="project" value="UniProtKB-EC"/>
</dbReference>
<gene>
    <name evidence="3" type="ORF">AR1Y2_1173</name>
</gene>
<dbReference type="Proteomes" id="UP000298653">
    <property type="component" value="Chromosome"/>
</dbReference>
<dbReference type="EC" id="1.11.1.10" evidence="3"/>
<reference evidence="3 4" key="1">
    <citation type="submission" date="2019-05" db="EMBL/GenBank/DDBJ databases">
        <title>Complete genome sequencing of Anaerostipes rhamnosivorans.</title>
        <authorList>
            <person name="Bui T.P.N."/>
            <person name="de Vos W.M."/>
        </authorList>
    </citation>
    <scope>NUCLEOTIDE SEQUENCE [LARGE SCALE GENOMIC DNA]</scope>
    <source>
        <strain evidence="3 4">1y2</strain>
    </source>
</reference>
<keyword evidence="3" id="KW-0560">Oxidoreductase</keyword>
<dbReference type="GO" id="GO:0016020">
    <property type="term" value="C:membrane"/>
    <property type="evidence" value="ECO:0007669"/>
    <property type="project" value="TreeGrafter"/>
</dbReference>
<protein>
    <submittedName>
        <fullName evidence="3">Non-heme chloroperoxidase</fullName>
        <ecNumber evidence="3">1.11.1.10</ecNumber>
    </submittedName>
</protein>
<dbReference type="InterPro" id="IPR000073">
    <property type="entry name" value="AB_hydrolase_1"/>
</dbReference>
<dbReference type="InterPro" id="IPR029058">
    <property type="entry name" value="AB_hydrolase_fold"/>
</dbReference>
<dbReference type="Gene3D" id="3.40.50.1820">
    <property type="entry name" value="alpha/beta hydrolase"/>
    <property type="match status" value="1"/>
</dbReference>
<sequence>MFYVRSTDGIKISVYDYNPFGEETVVLIHGWPLSHLMYEYQIELLCQCGYRVVTLDLRGFGNSDTPCFGYSYDQMSQDIFQVVRRLKLKNFTLVGFSMGGAIVLRYMRRFKSFGVKKLILLAAAAPSWTKRKDFPYGLTREYVNELIELAETDRPQLCYNFSHEQLFASPQSDPAINWFEQIALSASGLGTIQAAVSLRDEDGREDLKTVHVPTWIIHGKKDVVVSNDLVRIQQESICDSKLIQLDDSGHGIVYDQLELFNKYFMKAIRA</sequence>
<evidence type="ECO:0000313" key="3">
    <source>
        <dbReference type="EMBL" id="QCP34627.1"/>
    </source>
</evidence>
<dbReference type="Pfam" id="PF00561">
    <property type="entry name" value="Abhydrolase_1"/>
    <property type="match status" value="1"/>
</dbReference>
<evidence type="ECO:0000259" key="2">
    <source>
        <dbReference type="Pfam" id="PF00561"/>
    </source>
</evidence>
<feature type="domain" description="AB hydrolase-1" evidence="2">
    <location>
        <begin position="24"/>
        <end position="255"/>
    </location>
</feature>
<dbReference type="InterPro" id="IPR050266">
    <property type="entry name" value="AB_hydrolase_sf"/>
</dbReference>
<organism evidence="3 4">
    <name type="scientific">Anaerostipes rhamnosivorans</name>
    <dbReference type="NCBI Taxonomy" id="1229621"/>
    <lineage>
        <taxon>Bacteria</taxon>
        <taxon>Bacillati</taxon>
        <taxon>Bacillota</taxon>
        <taxon>Clostridia</taxon>
        <taxon>Lachnospirales</taxon>
        <taxon>Lachnospiraceae</taxon>
        <taxon>Anaerostipes</taxon>
    </lineage>
</organism>
<dbReference type="PRINTS" id="PR00412">
    <property type="entry name" value="EPOXHYDRLASE"/>
</dbReference>
<dbReference type="KEGG" id="arf:AR1Y2_1173"/>
<keyword evidence="4" id="KW-1185">Reference proteome</keyword>
<dbReference type="SUPFAM" id="SSF53474">
    <property type="entry name" value="alpha/beta-Hydrolases"/>
    <property type="match status" value="1"/>
</dbReference>
<dbReference type="GO" id="GO:0016787">
    <property type="term" value="F:hydrolase activity"/>
    <property type="evidence" value="ECO:0007669"/>
    <property type="project" value="UniProtKB-KW"/>
</dbReference>
<dbReference type="PANTHER" id="PTHR43798:SF31">
    <property type="entry name" value="AB HYDROLASE SUPERFAMILY PROTEIN YCLE"/>
    <property type="match status" value="1"/>
</dbReference>
<dbReference type="InterPro" id="IPR000639">
    <property type="entry name" value="Epox_hydrolase-like"/>
</dbReference>